<dbReference type="KEGG" id="nfl:COO91_00663"/>
<evidence type="ECO:0000313" key="1">
    <source>
        <dbReference type="EMBL" id="AUB34827.1"/>
    </source>
</evidence>
<dbReference type="AlphaFoldDB" id="A0A2K8SHD1"/>
<keyword evidence="2" id="KW-1185">Reference proteome</keyword>
<gene>
    <name evidence="1" type="ORF">COO91_00663</name>
</gene>
<sequence length="51" mass="5390">MDCGLSGHGLGYRTAKDAKDAKGRVISCEFFKEYPGYYTGSHSGLGNLSSG</sequence>
<evidence type="ECO:0000313" key="2">
    <source>
        <dbReference type="Proteomes" id="UP000232003"/>
    </source>
</evidence>
<organism evidence="1 2">
    <name type="scientific">Nostoc flagelliforme CCNUN1</name>
    <dbReference type="NCBI Taxonomy" id="2038116"/>
    <lineage>
        <taxon>Bacteria</taxon>
        <taxon>Bacillati</taxon>
        <taxon>Cyanobacteriota</taxon>
        <taxon>Cyanophyceae</taxon>
        <taxon>Nostocales</taxon>
        <taxon>Nostocaceae</taxon>
        <taxon>Nostoc</taxon>
    </lineage>
</organism>
<protein>
    <submittedName>
        <fullName evidence="1">Uncharacterized protein</fullName>
    </submittedName>
</protein>
<reference evidence="1 2" key="1">
    <citation type="submission" date="2017-11" db="EMBL/GenBank/DDBJ databases">
        <title>Complete genome of a free-living desiccation-tolerant cyanobacterium and its photosynthetic adaptation to extreme terrestrial habitat.</title>
        <authorList>
            <person name="Shang J."/>
        </authorList>
    </citation>
    <scope>NUCLEOTIDE SEQUENCE [LARGE SCALE GENOMIC DNA]</scope>
    <source>
        <strain evidence="1 2">CCNUN1</strain>
    </source>
</reference>
<dbReference type="Proteomes" id="UP000232003">
    <property type="component" value="Chromosome"/>
</dbReference>
<dbReference type="EMBL" id="CP024785">
    <property type="protein sequence ID" value="AUB34827.1"/>
    <property type="molecule type" value="Genomic_DNA"/>
</dbReference>
<name>A0A2K8SHD1_9NOSO</name>
<proteinExistence type="predicted"/>
<accession>A0A2K8SHD1</accession>